<dbReference type="Proteomes" id="UP000831479">
    <property type="component" value="Segment"/>
</dbReference>
<evidence type="ECO:0000313" key="1">
    <source>
        <dbReference type="EMBL" id="QBQ01570.1"/>
    </source>
</evidence>
<name>A0AAF1D254_9BBAC</name>
<accession>A0AAF1D254</accession>
<protein>
    <recommendedName>
        <fullName evidence="3">P22.2</fullName>
    </recommendedName>
</protein>
<gene>
    <name evidence="1" type="ORF">HycuGV_00017</name>
</gene>
<proteinExistence type="predicted"/>
<sequence>MIVPQIYFNEKAQTLLEYEFNAAKKLIKATVSVPKDTNHKLTIWFPCTERHYFTFKFGNKESSFVSNYHGIKFEGFYDGQSRRTKEFYIADLNTVIDKLDSEQKSAAIKQLPQLITDVKEWVSDYPNYKTVVPTFFAKGRVVTDGPGRAFDETDCDSAHDETDCNKPIGYETNQVNDTTYRTINGEPGQTLFTIIVTFVLDQKSSINIV</sequence>
<reference evidence="1" key="1">
    <citation type="journal article" date="2019" name="Genomics">
        <title>Genome sequence analysis and organization of the Hyphantria cunea granulovirus (HycuGV-Hc1) from Turkey.</title>
        <authorList>
            <person name="Gencer D."/>
            <person name="Bayramoglu Z."/>
            <person name="Nalcacioglu R."/>
            <person name="Demirbag Z."/>
            <person name="Demir I."/>
        </authorList>
    </citation>
    <scope>NUCLEOTIDE SEQUENCE</scope>
    <source>
        <strain evidence="1">Hc1</strain>
    </source>
</reference>
<evidence type="ECO:0000313" key="2">
    <source>
        <dbReference type="Proteomes" id="UP000831479"/>
    </source>
</evidence>
<keyword evidence="2" id="KW-1185">Reference proteome</keyword>
<dbReference type="EMBL" id="MH923363">
    <property type="protein sequence ID" value="QBQ01570.1"/>
    <property type="molecule type" value="Genomic_DNA"/>
</dbReference>
<evidence type="ECO:0008006" key="3">
    <source>
        <dbReference type="Google" id="ProtNLM"/>
    </source>
</evidence>
<organism evidence="1 2">
    <name type="scientific">Hyphantria cunea granulovirus</name>
    <dbReference type="NCBI Taxonomy" id="307448"/>
    <lineage>
        <taxon>Viruses</taxon>
        <taxon>Viruses incertae sedis</taxon>
        <taxon>Naldaviricetes</taxon>
        <taxon>Lefavirales</taxon>
        <taxon>Baculoviridae</taxon>
        <taxon>Betabaculovirus</taxon>
        <taxon>Betabaculovirus hycuneae</taxon>
    </lineage>
</organism>